<dbReference type="PROSITE" id="PS50143">
    <property type="entry name" value="BIR_REPEAT_2"/>
    <property type="match status" value="3"/>
</dbReference>
<protein>
    <submittedName>
        <fullName evidence="2">Uncharacterized protein</fullName>
    </submittedName>
</protein>
<dbReference type="PROSITE" id="PS01282">
    <property type="entry name" value="BIR_REPEAT_1"/>
    <property type="match status" value="1"/>
</dbReference>
<dbReference type="CDD" id="cd14321">
    <property type="entry name" value="UBA_IAPs"/>
    <property type="match status" value="1"/>
</dbReference>
<feature type="compositionally biased region" description="Polar residues" evidence="1">
    <location>
        <begin position="380"/>
        <end position="391"/>
    </location>
</feature>
<evidence type="ECO:0000313" key="2">
    <source>
        <dbReference type="EMBL" id="CAI9717314.1"/>
    </source>
</evidence>
<dbReference type="Pfam" id="PF00653">
    <property type="entry name" value="BIR"/>
    <property type="match status" value="4"/>
</dbReference>
<dbReference type="CDD" id="cd00022">
    <property type="entry name" value="BIR"/>
    <property type="match status" value="3"/>
</dbReference>
<accession>A0AA36AKT4</accession>
<dbReference type="SUPFAM" id="SSF57924">
    <property type="entry name" value="Inhibitor of apoptosis (IAP) repeat"/>
    <property type="match status" value="4"/>
</dbReference>
<sequence length="558" mass="63503">MENLKTPPGDLCYEIERLLTFSENIHPTLTAIELAANGYYYDSTEGKIMCFFCESVLEFSDSTFKHKYSCRHKDDNCPVYLHDDTKSENVISSNKNEILNMQKRLDTFENWNPSVPVAPTDLAKNGFYYLGYRNIVKCAYCSVHLYKWKENYDVYEEHTRLNPECPILRYLRKMDLEYEQNLQKSFVKWPTHHPLKAKDLVANGFYYKGPADNVCCIFCKCEINNWKASDNIKEKHRSISPNCPFLCEKLIGNVPTSNQSNKFDSPVHPHFTSLSERLKTFSSWPKNKSQKPESLADAGFFHNGKSDTVICFSCGRTLCDWDEDEEPWHKHAQYSPKCTFVQQMKGSKYITEASGKSKEFSNNQELENSSPIENYLSEPTEGSSSVEDVTAFPNTPASGILPKFADLKLNSSFMDTPSVLAVLSIGYKRNLVKRIVKNKIKETGSSFSSASELLEVIEKSSDLNDVNDVNDEEQGAQAGIRDSNADLIAENNMLKEGQLCKICLDEKLSVDAIDLILKIVALNLMKNVAQYPYGGVQLSFPKKFLLNLASCWTMRLME</sequence>
<dbReference type="PANTHER" id="PTHR10044">
    <property type="entry name" value="INHIBITOR OF APOPTOSIS"/>
    <property type="match status" value="1"/>
</dbReference>
<name>A0AA36AKT4_OCTVU</name>
<proteinExistence type="predicted"/>
<evidence type="ECO:0000313" key="3">
    <source>
        <dbReference type="Proteomes" id="UP001162480"/>
    </source>
</evidence>
<dbReference type="PANTHER" id="PTHR10044:SF139">
    <property type="entry name" value="DEATH-ASSOCIATED INHIBITOR OF APOPTOSIS 2"/>
    <property type="match status" value="1"/>
</dbReference>
<keyword evidence="3" id="KW-1185">Reference proteome</keyword>
<dbReference type="EMBL" id="OX597815">
    <property type="protein sequence ID" value="CAI9717314.1"/>
    <property type="molecule type" value="Genomic_DNA"/>
</dbReference>
<feature type="region of interest" description="Disordered" evidence="1">
    <location>
        <begin position="354"/>
        <end position="391"/>
    </location>
</feature>
<gene>
    <name evidence="2" type="ORF">OCTVUL_1B013574</name>
</gene>
<dbReference type="SMART" id="SM00238">
    <property type="entry name" value="BIR"/>
    <property type="match status" value="3"/>
</dbReference>
<dbReference type="InterPro" id="IPR001370">
    <property type="entry name" value="BIR_rpt"/>
</dbReference>
<evidence type="ECO:0000256" key="1">
    <source>
        <dbReference type="SAM" id="MobiDB-lite"/>
    </source>
</evidence>
<dbReference type="Proteomes" id="UP001162480">
    <property type="component" value="Chromosome 2"/>
</dbReference>
<reference evidence="2" key="1">
    <citation type="submission" date="2023-08" db="EMBL/GenBank/DDBJ databases">
        <authorList>
            <person name="Alioto T."/>
            <person name="Alioto T."/>
            <person name="Gomez Garrido J."/>
        </authorList>
    </citation>
    <scope>NUCLEOTIDE SEQUENCE</scope>
</reference>
<dbReference type="Gene3D" id="1.10.8.10">
    <property type="entry name" value="DNA helicase RuvA subunit, C-terminal domain"/>
    <property type="match status" value="1"/>
</dbReference>
<dbReference type="InterPro" id="IPR050784">
    <property type="entry name" value="IAP"/>
</dbReference>
<feature type="compositionally biased region" description="Polar residues" evidence="1">
    <location>
        <begin position="360"/>
        <end position="372"/>
    </location>
</feature>
<organism evidence="2 3">
    <name type="scientific">Octopus vulgaris</name>
    <name type="common">Common octopus</name>
    <dbReference type="NCBI Taxonomy" id="6645"/>
    <lineage>
        <taxon>Eukaryota</taxon>
        <taxon>Metazoa</taxon>
        <taxon>Spiralia</taxon>
        <taxon>Lophotrochozoa</taxon>
        <taxon>Mollusca</taxon>
        <taxon>Cephalopoda</taxon>
        <taxon>Coleoidea</taxon>
        <taxon>Octopodiformes</taxon>
        <taxon>Octopoda</taxon>
        <taxon>Incirrata</taxon>
        <taxon>Octopodidae</taxon>
        <taxon>Octopus</taxon>
    </lineage>
</organism>
<dbReference type="Gene3D" id="1.10.1170.10">
    <property type="entry name" value="Inhibitor Of Apoptosis Protein (2mihbC-IAP-1), Chain A"/>
    <property type="match status" value="4"/>
</dbReference>
<dbReference type="AlphaFoldDB" id="A0AA36AKT4"/>